<dbReference type="InterPro" id="IPR025164">
    <property type="entry name" value="Toastrack_DUF4097"/>
</dbReference>
<dbReference type="Proteomes" id="UP001389717">
    <property type="component" value="Unassembled WGS sequence"/>
</dbReference>
<accession>A0ABU9K4K2</accession>
<gene>
    <name evidence="3" type="ORF">AAEO50_01905</name>
</gene>
<comment type="caution">
    <text evidence="3">The sequence shown here is derived from an EMBL/GenBank/DDBJ whole genome shotgun (WGS) entry which is preliminary data.</text>
</comment>
<feature type="domain" description="DUF4097" evidence="1">
    <location>
        <begin position="110"/>
        <end position="331"/>
    </location>
</feature>
<keyword evidence="4" id="KW-1185">Reference proteome</keyword>
<evidence type="ECO:0000259" key="1">
    <source>
        <dbReference type="Pfam" id="PF13349"/>
    </source>
</evidence>
<evidence type="ECO:0000313" key="4">
    <source>
        <dbReference type="Proteomes" id="UP001389717"/>
    </source>
</evidence>
<dbReference type="InterPro" id="IPR053959">
    <property type="entry name" value="YvlB/LiaX_N"/>
</dbReference>
<dbReference type="Gene3D" id="2.160.20.120">
    <property type="match status" value="1"/>
</dbReference>
<proteinExistence type="predicted"/>
<evidence type="ECO:0000313" key="3">
    <source>
        <dbReference type="EMBL" id="MEL3971019.1"/>
    </source>
</evidence>
<reference evidence="3 4" key="1">
    <citation type="submission" date="2024-04" db="EMBL/GenBank/DDBJ databases">
        <title>Bacillus oryzaecorticis sp. nov., a moderately halophilic bacterium isolated from rice husks.</title>
        <authorList>
            <person name="Zhu H.-S."/>
        </authorList>
    </citation>
    <scope>NUCLEOTIDE SEQUENCE [LARGE SCALE GENOMIC DNA]</scope>
    <source>
        <strain evidence="3 4">ZC255</strain>
    </source>
</reference>
<sequence length="373" mass="42131">MNEERKRILDMVEKGTLTAQEALTLLEALDKKTEPAGEKEKDFLDEFVSIFQDEKKGDTSNSYKSDKTKDKLLDFMNTAFSKIKNFDFDFQWNQSVEVSHVFQQPNTAFKKVDIDVANGKVELIPWDGEEVRVECQAKVYRTEDREEARKQFMENTSFAVDEETLYFSTQLKWMKVDSKLYIPKHQYEKVSVRLFNGGLIADHIDADDFRAKSANGKIQIDHLTSKKAEVETSNGAITILNVKAEKVEAESINGKVKVEGDIQYTDAQSLNGNIVCAITGTKADTLHAKTVTGNVDLYVPGTINIAGEAKSNLGGFKVELEGIDVVEEKNEVVQKHIRFNRRTDAEEKLHLFAETKTGSVLIKKTEDRNEGNV</sequence>
<name>A0ABU9K4K2_9BACI</name>
<dbReference type="Pfam" id="PF22746">
    <property type="entry name" value="SHOCT-like_DUF2089-C"/>
    <property type="match status" value="1"/>
</dbReference>
<feature type="domain" description="YvlB/LiaX N-terminal" evidence="2">
    <location>
        <begin position="3"/>
        <end position="33"/>
    </location>
</feature>
<dbReference type="Pfam" id="PF13349">
    <property type="entry name" value="DUF4097"/>
    <property type="match status" value="1"/>
</dbReference>
<dbReference type="RefSeq" id="WP_341979810.1">
    <property type="nucleotide sequence ID" value="NZ_JBBYAF010000002.1"/>
</dbReference>
<organism evidence="3 4">
    <name type="scientific">Rossellomorea oryzaecorticis</name>
    <dbReference type="NCBI Taxonomy" id="1396505"/>
    <lineage>
        <taxon>Bacteria</taxon>
        <taxon>Bacillati</taxon>
        <taxon>Bacillota</taxon>
        <taxon>Bacilli</taxon>
        <taxon>Bacillales</taxon>
        <taxon>Bacillaceae</taxon>
        <taxon>Rossellomorea</taxon>
    </lineage>
</organism>
<dbReference type="InterPro" id="IPR016599">
    <property type="entry name" value="UCP012569"/>
</dbReference>
<evidence type="ECO:0000259" key="2">
    <source>
        <dbReference type="Pfam" id="PF22746"/>
    </source>
</evidence>
<dbReference type="EMBL" id="JBBYAF010000002">
    <property type="protein sequence ID" value="MEL3971019.1"/>
    <property type="molecule type" value="Genomic_DNA"/>
</dbReference>
<dbReference type="PIRSF" id="PIRSF012569">
    <property type="entry name" value="UCP012569"/>
    <property type="match status" value="1"/>
</dbReference>
<protein>
    <submittedName>
        <fullName evidence="3">DUF4097 domain-containing protein</fullName>
    </submittedName>
</protein>